<organism evidence="3 4">
    <name type="scientific">Phytophthora rubi</name>
    <dbReference type="NCBI Taxonomy" id="129364"/>
    <lineage>
        <taxon>Eukaryota</taxon>
        <taxon>Sar</taxon>
        <taxon>Stramenopiles</taxon>
        <taxon>Oomycota</taxon>
        <taxon>Peronosporomycetes</taxon>
        <taxon>Peronosporales</taxon>
        <taxon>Peronosporaceae</taxon>
        <taxon>Phytophthora</taxon>
    </lineage>
</organism>
<feature type="compositionally biased region" description="Low complexity" evidence="2">
    <location>
        <begin position="518"/>
        <end position="552"/>
    </location>
</feature>
<dbReference type="Gene3D" id="1.10.287.1490">
    <property type="match status" value="1"/>
</dbReference>
<feature type="compositionally biased region" description="Low complexity" evidence="2">
    <location>
        <begin position="565"/>
        <end position="602"/>
    </location>
</feature>
<comment type="caution">
    <text evidence="3">The sequence shown here is derived from an EMBL/GenBank/DDBJ whole genome shotgun (WGS) entry which is preliminary data.</text>
</comment>
<evidence type="ECO:0000256" key="2">
    <source>
        <dbReference type="SAM" id="MobiDB-lite"/>
    </source>
</evidence>
<feature type="compositionally biased region" description="Low complexity" evidence="2">
    <location>
        <begin position="449"/>
        <end position="475"/>
    </location>
</feature>
<keyword evidence="1" id="KW-0175">Coiled coil</keyword>
<accession>A0A6A3NR86</accession>
<evidence type="ECO:0000256" key="1">
    <source>
        <dbReference type="SAM" id="Coils"/>
    </source>
</evidence>
<dbReference type="AlphaFoldDB" id="A0A6A3NR86"/>
<evidence type="ECO:0000313" key="4">
    <source>
        <dbReference type="Proteomes" id="UP000435112"/>
    </source>
</evidence>
<protein>
    <submittedName>
        <fullName evidence="3">Uncharacterized protein</fullName>
    </submittedName>
</protein>
<name>A0A6A3NR86_9STRA</name>
<feature type="compositionally biased region" description="Low complexity" evidence="2">
    <location>
        <begin position="703"/>
        <end position="731"/>
    </location>
</feature>
<sequence length="1094" mass="115018">MEMITRHAVQTAVVRSQRGLSLALVNGAAQCLASESPRISVAGFSHRACPPVLGLRRRDVLADATQPQPRLPTGASSTESRPRGDTPSTASRPGDATSAAPGSSVEHSAPPAIILGPYPASTEALRSAPAEVPGDSPYRSPPTSPLRANPSPSPIPAPSASLATRGASVGAVAAGAVVATPAAGATEPLTPVLTASDCQFHRLAELAVSVARAPPARVDPVLNRRLEHFTTLEEVATAAVAPRRLPVADSEEMISLRQEVDRLQTLAKDTEDKMRVEMDLRVKSDIFCVQTSTELHEAQDRIDELRAERLKLLERLAEAEATLESHREVTASLERRLIDTNAEATTARRQLSTDRERLKASLVAHTAQLDRLRRHLADQDRGQSGVIPARIQALLDENNSLRRANSVLRRHSAMHELDVDTLVLPSAGISADEIDWTLLGLNPPDVIVGSPQSGDGSSSPDEPSTEASATPVVPRSSPPASPSSASSSSKRKRDSSPRSSTEGAAASQLPPSKRLGRASVDLRARAAAVAAQQASGSTSDQQPSVASPSPSATLGAPGGESAEGSDASLVPVSSSSSASPSSPASPMSPSVSLDRGARPSSPRGGGGSPGDAGPPGSPADGSSPSSGDDEGSPPSPEGGDREASDGSSGESGDSSAASDTGGPPPATPPLTQQSAASSKNLDDLSPESLERIMFGSESEEESFSSPAGAASQASVVPAASSSVSPPSDAPSTEGSSAAALRGRPRVEMTATLSAAPGTVQTGFTPAVTSVSDAAEGSRKVSELGNLFLLPGFTAPGAQECWCLLQNLSVRDIPAEDPVSPCSEAGIAAFSDWANPLHPWQLVRVKFPAEPCTFGVGEFTDGVTISVRATGQALLVRLWRQFQGTSTDATEKADLGFALWERRHWVKASAIEAHFEDLAARHGRRHPSLLRLRQLWREYSRGRNLRADRLRQQMVKRLWTSCIEYDREPRQFHTETLLEPSYLQYSFEVLEWAPRTTDWVAEVTELDACQPWRNCWIDDPASHPFKSNFAACNPEVPLFVPRGMTSEEVAAVVVESSLPASSVCAPWVTQFGAGHDDDASDEESKDSSNLGAATP</sequence>
<feature type="coiled-coil region" evidence="1">
    <location>
        <begin position="253"/>
        <end position="375"/>
    </location>
</feature>
<feature type="region of interest" description="Disordered" evidence="2">
    <location>
        <begin position="447"/>
        <end position="743"/>
    </location>
</feature>
<feature type="region of interest" description="Disordered" evidence="2">
    <location>
        <begin position="62"/>
        <end position="161"/>
    </location>
</feature>
<feature type="compositionally biased region" description="Low complexity" evidence="2">
    <location>
        <begin position="645"/>
        <end position="661"/>
    </location>
</feature>
<dbReference type="OrthoDB" id="127726at2759"/>
<dbReference type="EMBL" id="QXFU01000115">
    <property type="protein sequence ID" value="KAE9043702.1"/>
    <property type="molecule type" value="Genomic_DNA"/>
</dbReference>
<gene>
    <name evidence="3" type="ORF">PR002_g3205</name>
</gene>
<dbReference type="Proteomes" id="UP000435112">
    <property type="component" value="Unassembled WGS sequence"/>
</dbReference>
<feature type="region of interest" description="Disordered" evidence="2">
    <location>
        <begin position="1072"/>
        <end position="1094"/>
    </location>
</feature>
<proteinExistence type="predicted"/>
<evidence type="ECO:0000313" key="3">
    <source>
        <dbReference type="EMBL" id="KAE9043702.1"/>
    </source>
</evidence>
<reference evidence="3 4" key="1">
    <citation type="submission" date="2018-09" db="EMBL/GenBank/DDBJ databases">
        <title>Genomic investigation of the strawberry pathogen Phytophthora fragariae indicates pathogenicity is determined by transcriptional variation in three key races.</title>
        <authorList>
            <person name="Adams T.M."/>
            <person name="Armitage A.D."/>
            <person name="Sobczyk M.K."/>
            <person name="Bates H.J."/>
            <person name="Dunwell J.M."/>
            <person name="Nellist C.F."/>
            <person name="Harrison R.J."/>
        </authorList>
    </citation>
    <scope>NUCLEOTIDE SEQUENCE [LARGE SCALE GENOMIC DNA]</scope>
    <source>
        <strain evidence="3 4">SCRP324</strain>
    </source>
</reference>